<dbReference type="Proteomes" id="UP000001818">
    <property type="component" value="Chromosome"/>
</dbReference>
<evidence type="ECO:0000313" key="8">
    <source>
        <dbReference type="EMBL" id="ABE37703.1"/>
    </source>
</evidence>
<reference evidence="8 9" key="1">
    <citation type="submission" date="2006-03" db="EMBL/GenBank/DDBJ databases">
        <title>Complete sequence of Rhodopseudomonas palustris BisB5.</title>
        <authorList>
            <consortium name="US DOE Joint Genome Institute"/>
            <person name="Copeland A."/>
            <person name="Lucas S."/>
            <person name="Lapidus A."/>
            <person name="Barry K."/>
            <person name="Detter J.C."/>
            <person name="Glavina del Rio T."/>
            <person name="Hammon N."/>
            <person name="Israni S."/>
            <person name="Dalin E."/>
            <person name="Tice H."/>
            <person name="Pitluck S."/>
            <person name="Chain P."/>
            <person name="Malfatti S."/>
            <person name="Shin M."/>
            <person name="Vergez L."/>
            <person name="Schmutz J."/>
            <person name="Larimer F."/>
            <person name="Land M."/>
            <person name="Hauser L."/>
            <person name="Pelletier D.A."/>
            <person name="Kyrpides N."/>
            <person name="Lykidis A."/>
            <person name="Oda Y."/>
            <person name="Harwood C.S."/>
            <person name="Richardson P."/>
        </authorList>
    </citation>
    <scope>NUCLEOTIDE SEQUENCE [LARGE SCALE GENOMIC DNA]</scope>
    <source>
        <strain evidence="8 9">BisB5</strain>
    </source>
</reference>
<dbReference type="eggNOG" id="ENOG5032XA0">
    <property type="taxonomic scope" value="Bacteria"/>
</dbReference>
<dbReference type="UniPathway" id="UPA00286"/>
<evidence type="ECO:0000256" key="6">
    <source>
        <dbReference type="ARBA" id="ARBA00022841"/>
    </source>
</evidence>
<dbReference type="InterPro" id="IPR031811">
    <property type="entry name" value="ALGX/ALGJ_SGNH-like"/>
</dbReference>
<keyword evidence="3" id="KW-0808">Transferase</keyword>
<dbReference type="KEGG" id="rpd:RPD_0465"/>
<gene>
    <name evidence="8" type="ordered locus">RPD_0465</name>
</gene>
<evidence type="ECO:0000256" key="3">
    <source>
        <dbReference type="ARBA" id="ARBA00022679"/>
    </source>
</evidence>
<dbReference type="AlphaFoldDB" id="Q13DY6"/>
<dbReference type="Pfam" id="PF16822">
    <property type="entry name" value="ALGX"/>
    <property type="match status" value="1"/>
</dbReference>
<name>Q13DY6_RHOPS</name>
<comment type="pathway">
    <text evidence="2">Glycan biosynthesis; alginate biosynthesis.</text>
</comment>
<dbReference type="STRING" id="316057.RPD_0465"/>
<evidence type="ECO:0000259" key="7">
    <source>
        <dbReference type="Pfam" id="PF16822"/>
    </source>
</evidence>
<evidence type="ECO:0000256" key="2">
    <source>
        <dbReference type="ARBA" id="ARBA00005182"/>
    </source>
</evidence>
<accession>Q13DY6</accession>
<comment type="subcellular location">
    <subcellularLocation>
        <location evidence="1">Periplasm</location>
    </subcellularLocation>
</comment>
<dbReference type="GO" id="GO:0016740">
    <property type="term" value="F:transferase activity"/>
    <property type="evidence" value="ECO:0007669"/>
    <property type="project" value="UniProtKB-KW"/>
</dbReference>
<feature type="domain" description="AlgX/AlgJ SGNH hydrolase-like" evidence="7">
    <location>
        <begin position="125"/>
        <end position="279"/>
    </location>
</feature>
<evidence type="ECO:0000256" key="5">
    <source>
        <dbReference type="ARBA" id="ARBA00022764"/>
    </source>
</evidence>
<dbReference type="BioCyc" id="RPAL316057:RPD_RS02385-MONOMER"/>
<keyword evidence="6" id="KW-0016">Alginate biosynthesis</keyword>
<protein>
    <submittedName>
        <fullName evidence="8">Putative AlgJ protein, required for O-acetylation of alginate in Pseudomonas aeruginosa</fullName>
    </submittedName>
</protein>
<evidence type="ECO:0000256" key="1">
    <source>
        <dbReference type="ARBA" id="ARBA00004418"/>
    </source>
</evidence>
<proteinExistence type="predicted"/>
<keyword evidence="5" id="KW-0574">Periplasm</keyword>
<evidence type="ECO:0000256" key="4">
    <source>
        <dbReference type="ARBA" id="ARBA00022729"/>
    </source>
</evidence>
<dbReference type="GO" id="GO:0042121">
    <property type="term" value="P:alginic acid biosynthetic process"/>
    <property type="evidence" value="ECO:0007669"/>
    <property type="project" value="UniProtKB-UniPathway"/>
</dbReference>
<dbReference type="GO" id="GO:0042597">
    <property type="term" value="C:periplasmic space"/>
    <property type="evidence" value="ECO:0007669"/>
    <property type="project" value="UniProtKB-SubCell"/>
</dbReference>
<sequence length="392" mass="43119">MAAATTRAGQWLRRLAAAAVLLMPVLTLWNIAVPSRAFNIGPSLIGVTKQTPLDLSLRAFLDGTLQKTAAIRIAEAMPLRRTLIRLNNQIAYSLFGEVNAPGILAGVGGQLVERSYLEEYCTRSDGDADRLADTVVPLLRNLQAYYRDRGAIFLYVVTPSKVAHLPQHFVHLISCRSTDAARVELVPRYVARLRAAGIDVVDAATSTHALKGQYPVELFPRGGIHWNDQAMARASQQIVEAVNRQAGRELLPQFDFTSTVSLPPEGRDRDLAELINLLVSPLDYATPKLTFSNPPCAGQPARTIDAAIVGGSFMDAVGEVLTESACMARLSQYFYLKLGRYGGTRRQLIQENLSDSDLQRLRDVDIMLLEENESAIGRQGYLTLLHHIVTDK</sequence>
<dbReference type="EMBL" id="CP000283">
    <property type="protein sequence ID" value="ABE37703.1"/>
    <property type="molecule type" value="Genomic_DNA"/>
</dbReference>
<evidence type="ECO:0000313" key="9">
    <source>
        <dbReference type="Proteomes" id="UP000001818"/>
    </source>
</evidence>
<dbReference type="HOGENOM" id="CLU_703744_0_0_5"/>
<organism evidence="8 9">
    <name type="scientific">Rhodopseudomonas palustris (strain BisB5)</name>
    <dbReference type="NCBI Taxonomy" id="316057"/>
    <lineage>
        <taxon>Bacteria</taxon>
        <taxon>Pseudomonadati</taxon>
        <taxon>Pseudomonadota</taxon>
        <taxon>Alphaproteobacteria</taxon>
        <taxon>Hyphomicrobiales</taxon>
        <taxon>Nitrobacteraceae</taxon>
        <taxon>Rhodopseudomonas</taxon>
    </lineage>
</organism>
<keyword evidence="4" id="KW-0732">Signal</keyword>